<keyword evidence="2" id="KW-1185">Reference proteome</keyword>
<reference evidence="1 2" key="1">
    <citation type="journal article" date="2021" name="Sci. Rep.">
        <title>The distribution of antibiotic resistance genes in chicken gut microbiota commensals.</title>
        <authorList>
            <person name="Juricova H."/>
            <person name="Matiasovicova J."/>
            <person name="Kubasova T."/>
            <person name="Cejkova D."/>
            <person name="Rychlik I."/>
        </authorList>
    </citation>
    <scope>NUCLEOTIDE SEQUENCE [LARGE SCALE GENOMIC DNA]</scope>
    <source>
        <strain evidence="1 2">An564</strain>
    </source>
</reference>
<sequence>MASEVKRLITRALDSLAVDGLLHAAGQDEPLPVRVVLQPVADRNKSYLEGTETPLGGYGQNYGIGYLPAGEESLAMQADDWLETAGEQWRVRRREVFSLRGEALYLWCVLTKEEDDGGTV</sequence>
<comment type="caution">
    <text evidence="1">The sequence shown here is derived from an EMBL/GenBank/DDBJ whole genome shotgun (WGS) entry which is preliminary data.</text>
</comment>
<accession>A0ABS2GPI6</accession>
<evidence type="ECO:0000313" key="1">
    <source>
        <dbReference type="EMBL" id="MBM6923881.1"/>
    </source>
</evidence>
<protein>
    <submittedName>
        <fullName evidence="1">Uncharacterized protein</fullName>
    </submittedName>
</protein>
<dbReference type="RefSeq" id="WP_177502388.1">
    <property type="nucleotide sequence ID" value="NZ_JACSNR010000009.1"/>
</dbReference>
<dbReference type="EMBL" id="JACSNR010000009">
    <property type="protein sequence ID" value="MBM6923881.1"/>
    <property type="molecule type" value="Genomic_DNA"/>
</dbReference>
<proteinExistence type="predicted"/>
<dbReference type="Proteomes" id="UP000724149">
    <property type="component" value="Unassembled WGS sequence"/>
</dbReference>
<name>A0ABS2GPI6_9FIRM</name>
<evidence type="ECO:0000313" key="2">
    <source>
        <dbReference type="Proteomes" id="UP000724149"/>
    </source>
</evidence>
<gene>
    <name evidence="1" type="ORF">H9X81_09310</name>
</gene>
<organism evidence="1 2">
    <name type="scientific">Hydrogenoanaerobacterium saccharovorans</name>
    <dbReference type="NCBI Taxonomy" id="474960"/>
    <lineage>
        <taxon>Bacteria</taxon>
        <taxon>Bacillati</taxon>
        <taxon>Bacillota</taxon>
        <taxon>Clostridia</taxon>
        <taxon>Eubacteriales</taxon>
        <taxon>Oscillospiraceae</taxon>
        <taxon>Hydrogenoanaerobacterium</taxon>
    </lineage>
</organism>